<dbReference type="PROSITE" id="PS50043">
    <property type="entry name" value="HTH_LUXR_2"/>
    <property type="match status" value="1"/>
</dbReference>
<dbReference type="PRINTS" id="PR00038">
    <property type="entry name" value="HTHLUXR"/>
</dbReference>
<keyword evidence="1" id="KW-0547">Nucleotide-binding</keyword>
<feature type="domain" description="HTH luxR-type" evidence="4">
    <location>
        <begin position="870"/>
        <end position="935"/>
    </location>
</feature>
<dbReference type="InterPro" id="IPR041664">
    <property type="entry name" value="AAA_16"/>
</dbReference>
<gene>
    <name evidence="5" type="ORF">ACH49L_32440</name>
</gene>
<accession>A0ABW7VIN0</accession>
<dbReference type="InterPro" id="IPR003593">
    <property type="entry name" value="AAA+_ATPase"/>
</dbReference>
<proteinExistence type="predicted"/>
<reference evidence="5 6" key="1">
    <citation type="submission" date="2024-10" db="EMBL/GenBank/DDBJ databases">
        <title>The Natural Products Discovery Center: Release of the First 8490 Sequenced Strains for Exploring Actinobacteria Biosynthetic Diversity.</title>
        <authorList>
            <person name="Kalkreuter E."/>
            <person name="Kautsar S.A."/>
            <person name="Yang D."/>
            <person name="Bader C.D."/>
            <person name="Teijaro C.N."/>
            <person name="Fluegel L."/>
            <person name="Davis C.M."/>
            <person name="Simpson J.R."/>
            <person name="Lauterbach L."/>
            <person name="Steele A.D."/>
            <person name="Gui C."/>
            <person name="Meng S."/>
            <person name="Li G."/>
            <person name="Viehrig K."/>
            <person name="Ye F."/>
            <person name="Su P."/>
            <person name="Kiefer A.F."/>
            <person name="Nichols A."/>
            <person name="Cepeda A.J."/>
            <person name="Yan W."/>
            <person name="Fan B."/>
            <person name="Jiang Y."/>
            <person name="Adhikari A."/>
            <person name="Zheng C.-J."/>
            <person name="Schuster L."/>
            <person name="Cowan T.M."/>
            <person name="Smanski M.J."/>
            <person name="Chevrette M.G."/>
            <person name="De Carvalho L.P.S."/>
            <person name="Shen B."/>
        </authorList>
    </citation>
    <scope>NUCLEOTIDE SEQUENCE [LARGE SCALE GENOMIC DNA]</scope>
    <source>
        <strain evidence="5 6">NPDC020295</strain>
    </source>
</reference>
<dbReference type="Proteomes" id="UP001611397">
    <property type="component" value="Unassembled WGS sequence"/>
</dbReference>
<dbReference type="CDD" id="cd06170">
    <property type="entry name" value="LuxR_C_like"/>
    <property type="match status" value="1"/>
</dbReference>
<evidence type="ECO:0000313" key="5">
    <source>
        <dbReference type="EMBL" id="MFI2160345.1"/>
    </source>
</evidence>
<dbReference type="InterPro" id="IPR000792">
    <property type="entry name" value="Tscrpt_reg_LuxR_C"/>
</dbReference>
<dbReference type="InterPro" id="IPR036388">
    <property type="entry name" value="WH-like_DNA-bd_sf"/>
</dbReference>
<name>A0ABW7VIN0_STROI</name>
<keyword evidence="6" id="KW-1185">Reference proteome</keyword>
<dbReference type="Gene3D" id="1.10.10.10">
    <property type="entry name" value="Winged helix-like DNA-binding domain superfamily/Winged helix DNA-binding domain"/>
    <property type="match status" value="1"/>
</dbReference>
<dbReference type="EMBL" id="JBIRWM010000019">
    <property type="protein sequence ID" value="MFI2160345.1"/>
    <property type="molecule type" value="Genomic_DNA"/>
</dbReference>
<dbReference type="SMART" id="SM00382">
    <property type="entry name" value="AAA"/>
    <property type="match status" value="1"/>
</dbReference>
<dbReference type="SMART" id="SM00421">
    <property type="entry name" value="HTH_LUXR"/>
    <property type="match status" value="1"/>
</dbReference>
<evidence type="ECO:0000313" key="6">
    <source>
        <dbReference type="Proteomes" id="UP001611397"/>
    </source>
</evidence>
<dbReference type="RefSeq" id="WP_244218506.1">
    <property type="nucleotide sequence ID" value="NZ_JBIRUT010000019.1"/>
</dbReference>
<dbReference type="PANTHER" id="PTHR16305">
    <property type="entry name" value="TESTICULAR SOLUBLE ADENYLYL CYCLASE"/>
    <property type="match status" value="1"/>
</dbReference>
<dbReference type="Pfam" id="PF00196">
    <property type="entry name" value="GerE"/>
    <property type="match status" value="1"/>
</dbReference>
<dbReference type="InterPro" id="IPR016032">
    <property type="entry name" value="Sig_transdc_resp-reg_C-effctor"/>
</dbReference>
<dbReference type="Gene3D" id="3.40.50.300">
    <property type="entry name" value="P-loop containing nucleotide triphosphate hydrolases"/>
    <property type="match status" value="1"/>
</dbReference>
<evidence type="ECO:0000256" key="1">
    <source>
        <dbReference type="ARBA" id="ARBA00022741"/>
    </source>
</evidence>
<comment type="caution">
    <text evidence="5">The sequence shown here is derived from an EMBL/GenBank/DDBJ whole genome shotgun (WGS) entry which is preliminary data.</text>
</comment>
<evidence type="ECO:0000256" key="3">
    <source>
        <dbReference type="SAM" id="MobiDB-lite"/>
    </source>
</evidence>
<evidence type="ECO:0000259" key="4">
    <source>
        <dbReference type="PROSITE" id="PS50043"/>
    </source>
</evidence>
<sequence>MTTTSPPYRGARAGTAPRSSGSGSARPAEPVGRGGDLDTCRRALGRAAQGRGAAVVVRGEAGTGKSTLLGSVADRAAGSGWRVLRVSGRDTRARGAFGAFEPLADELLALAVGLPDLLRTALRRALAGDAAPDALSTYAALRQVLASAAQRGPVLLVVDDCHLLDTASARAVTFVTNRLPGTAVAVLAATADDVRDPFDGCEITEVSLTGLDQHRAGRLLTARHQDLAAVVRAAVISAAQGNPLALLSLSDALTPAQRDGGTPLPDPLPAGPLLDGRLGGLFRSLPLPTRDLLALLALTEAGMSTVDLTHAAERLGTGLDALDPAEKAGLVRGDRTVRFTRRFFRALAYSTASPAARRRAHTAWTNLGLARWASAGGGAHAARGTDGDASFDRFARAAAARGQWSAALRAWQRAADAGSDPAGRSRGYAAAATMALRCGRPGLAMALSRQAQGAREPALARTVSMVQASAGFDTAFTADTNRASLSAALTHGQVLGCDGRDWAAFQLALLGSLTHRPGPARQALDWLGAQPVPSAALRTAVLAHLDPVGRLHEIRSGLAEATGPLAAGVARSNARELTWLADAAWRIDDLALSEHLTATALRRGRPEDRTHLSHASALRVALMVAAGRWSEVRAVVPALLREAEREGLTRYGVSLKAQLLLAYAFQGRAEQAGELLADVRRWARAYDSPHHGQIASYAAYLLAESGAVTAGGGSHAPLPPGPVSDVMARHAYVDTVRAALARGRTALARAQAARASLHGLEGFSADMRLAVRHARALLAAHDGRDDTGQLFRAAAEAATAASRPFARGRLALDHGMWLKRQREMAGARSQLRFAHDLFTRLGAAPWQESARAELRAVGVRLPGPGSIAQADPGRPALTAHELRIVRMAARGLSNQEIADQLAISPRTVASHLYKVFPRLGISSRRELDRALQELGDHT</sequence>
<organism evidence="5 6">
    <name type="scientific">Streptomyces olivaceoviridis</name>
    <name type="common">Streptomyces corchorusii</name>
    <dbReference type="NCBI Taxonomy" id="1921"/>
    <lineage>
        <taxon>Bacteria</taxon>
        <taxon>Bacillati</taxon>
        <taxon>Actinomycetota</taxon>
        <taxon>Actinomycetes</taxon>
        <taxon>Kitasatosporales</taxon>
        <taxon>Streptomycetaceae</taxon>
        <taxon>Streptomyces</taxon>
    </lineage>
</organism>
<dbReference type="InterPro" id="IPR027417">
    <property type="entry name" value="P-loop_NTPase"/>
</dbReference>
<dbReference type="Pfam" id="PF13191">
    <property type="entry name" value="AAA_16"/>
    <property type="match status" value="1"/>
</dbReference>
<protein>
    <submittedName>
        <fullName evidence="5">AAA family ATPase</fullName>
    </submittedName>
</protein>
<dbReference type="SUPFAM" id="SSF46894">
    <property type="entry name" value="C-terminal effector domain of the bipartite response regulators"/>
    <property type="match status" value="1"/>
</dbReference>
<dbReference type="PANTHER" id="PTHR16305:SF35">
    <property type="entry name" value="TRANSCRIPTIONAL ACTIVATOR DOMAIN"/>
    <property type="match status" value="1"/>
</dbReference>
<keyword evidence="2" id="KW-0067">ATP-binding</keyword>
<evidence type="ECO:0000256" key="2">
    <source>
        <dbReference type="ARBA" id="ARBA00022840"/>
    </source>
</evidence>
<dbReference type="SUPFAM" id="SSF52540">
    <property type="entry name" value="P-loop containing nucleoside triphosphate hydrolases"/>
    <property type="match status" value="1"/>
</dbReference>
<feature type="region of interest" description="Disordered" evidence="3">
    <location>
        <begin position="1"/>
        <end position="37"/>
    </location>
</feature>